<proteinExistence type="predicted"/>
<gene>
    <name evidence="3" type="ORF">SPSC_03843</name>
</gene>
<evidence type="ECO:0000256" key="1">
    <source>
        <dbReference type="SAM" id="MobiDB-lite"/>
    </source>
</evidence>
<keyword evidence="2" id="KW-0812">Transmembrane</keyword>
<accession>A0A127Z4W0</accession>
<evidence type="ECO:0000313" key="3">
    <source>
        <dbReference type="EMBL" id="CDR88183.1"/>
    </source>
</evidence>
<reference evidence="3" key="1">
    <citation type="submission" date="2014-06" db="EMBL/GenBank/DDBJ databases">
        <authorList>
            <person name="Ju J."/>
            <person name="Zhang J."/>
        </authorList>
    </citation>
    <scope>NUCLEOTIDE SEQUENCE</scope>
    <source>
        <strain evidence="3">SscI8</strain>
    </source>
</reference>
<sequence>MQRTNTSRSSIKLSKIWKKVAAESKTQSSRQARAKSEPHEIDTTHLDRIKQDEQWKNFSHTKEMMQAPSIAQQQHGHATVEELHKTTVAQMLRDMTKKSKLSHGLLANMVIMGWLIHLVPIASVVLTATSVLFLETAEAAVMPLPAAWFEGDLAFAQGWCYGWMCLTLSEDVSCSLA</sequence>
<feature type="region of interest" description="Disordered" evidence="1">
    <location>
        <begin position="22"/>
        <end position="42"/>
    </location>
</feature>
<keyword evidence="2" id="KW-1133">Transmembrane helix</keyword>
<dbReference type="AlphaFoldDB" id="A0A127Z4W0"/>
<evidence type="ECO:0000256" key="2">
    <source>
        <dbReference type="SAM" id="Phobius"/>
    </source>
</evidence>
<name>A0A127Z4W0_9BASI</name>
<dbReference type="EMBL" id="LK056673">
    <property type="protein sequence ID" value="CDR88183.1"/>
    <property type="molecule type" value="Genomic_DNA"/>
</dbReference>
<protein>
    <submittedName>
        <fullName evidence="3">Related to POP4-protein involved in processing of tRNAs and rRNAs</fullName>
    </submittedName>
</protein>
<organism evidence="3">
    <name type="scientific">Sporisorium scitamineum</name>
    <dbReference type="NCBI Taxonomy" id="49012"/>
    <lineage>
        <taxon>Eukaryota</taxon>
        <taxon>Fungi</taxon>
        <taxon>Dikarya</taxon>
        <taxon>Basidiomycota</taxon>
        <taxon>Ustilaginomycotina</taxon>
        <taxon>Ustilaginomycetes</taxon>
        <taxon>Ustilaginales</taxon>
        <taxon>Ustilaginaceae</taxon>
        <taxon>Sporisorium</taxon>
    </lineage>
</organism>
<feature type="transmembrane region" description="Helical" evidence="2">
    <location>
        <begin position="105"/>
        <end position="134"/>
    </location>
</feature>
<keyword evidence="2" id="KW-0472">Membrane</keyword>